<dbReference type="GO" id="GO:0005198">
    <property type="term" value="F:structural molecule activity"/>
    <property type="evidence" value="ECO:0007669"/>
    <property type="project" value="UniProtKB-UniRule"/>
</dbReference>
<dbReference type="InterPro" id="IPR001492">
    <property type="entry name" value="Flagellin"/>
</dbReference>
<sequence length="349" mass="37655">MKTSFISTFTLSNTARNQITSQTSTLNKLQLELASGRKADVGLDLGGRTGDAVSLRSDFRFFNSIIDTNELAKSRLDIAQAAMDDIRTSAEDLQSTLIGVRDTGNSAPGVAAEADAGLQQLIARLNTQLGGSYLFSGINSDVPPINDYYANPASPNKTAADGAFFTEFGFAQTDPGVAGITPAQMDTYLNGNFEALFTSPNWETNWSTATDQTAQTRIAAREEVETSVSANEQAFRDVASVFVMLSDLGNLDLPNETQKVVVDKAIEKLGSIVGDLADIQGSLGISQERVKLASERLDVQTNILNEGINSLENVDKEETAVRLNTAITQLEISYSISSRIQQLSIMRYL</sequence>
<dbReference type="PANTHER" id="PTHR42792">
    <property type="entry name" value="FLAGELLIN"/>
    <property type="match status" value="1"/>
</dbReference>
<feature type="domain" description="Flagellin N-terminal" evidence="4">
    <location>
        <begin position="6"/>
        <end position="139"/>
    </location>
</feature>
<dbReference type="Proteomes" id="UP000320593">
    <property type="component" value="Unassembled WGS sequence"/>
</dbReference>
<dbReference type="GO" id="GO:0005576">
    <property type="term" value="C:extracellular region"/>
    <property type="evidence" value="ECO:0007669"/>
    <property type="project" value="UniProtKB-SubCell"/>
</dbReference>
<keyword evidence="3" id="KW-0964">Secreted</keyword>
<feature type="domain" description="Flagellin C-terminal" evidence="5">
    <location>
        <begin position="267"/>
        <end position="349"/>
    </location>
</feature>
<dbReference type="SUPFAM" id="SSF64518">
    <property type="entry name" value="Phase 1 flagellin"/>
    <property type="match status" value="1"/>
</dbReference>
<dbReference type="EMBL" id="VLLF01000001">
    <property type="protein sequence ID" value="TWI92904.1"/>
    <property type="molecule type" value="Genomic_DNA"/>
</dbReference>
<evidence type="ECO:0000256" key="3">
    <source>
        <dbReference type="RuleBase" id="RU362073"/>
    </source>
</evidence>
<keyword evidence="2 3" id="KW-0975">Bacterial flagellum</keyword>
<keyword evidence="6" id="KW-0282">Flagellum</keyword>
<protein>
    <recommendedName>
        <fullName evidence="3">Flagellin</fullName>
    </recommendedName>
</protein>
<evidence type="ECO:0000256" key="1">
    <source>
        <dbReference type="ARBA" id="ARBA00005709"/>
    </source>
</evidence>
<dbReference type="PANTHER" id="PTHR42792:SF1">
    <property type="entry name" value="FLAGELLAR HOOK-ASSOCIATED PROTEIN 3"/>
    <property type="match status" value="1"/>
</dbReference>
<dbReference type="InterPro" id="IPR046358">
    <property type="entry name" value="Flagellin_C"/>
</dbReference>
<proteinExistence type="inferred from homology"/>
<keyword evidence="6" id="KW-0966">Cell projection</keyword>
<dbReference type="OrthoDB" id="7312911at2"/>
<keyword evidence="7" id="KW-1185">Reference proteome</keyword>
<dbReference type="AlphaFoldDB" id="A0A562TI17"/>
<evidence type="ECO:0000313" key="6">
    <source>
        <dbReference type="EMBL" id="TWI92904.1"/>
    </source>
</evidence>
<dbReference type="Pfam" id="PF00700">
    <property type="entry name" value="Flagellin_C"/>
    <property type="match status" value="1"/>
</dbReference>
<dbReference type="GO" id="GO:0009288">
    <property type="term" value="C:bacterial-type flagellum"/>
    <property type="evidence" value="ECO:0007669"/>
    <property type="project" value="UniProtKB-SubCell"/>
</dbReference>
<dbReference type="RefSeq" id="WP_145340428.1">
    <property type="nucleotide sequence ID" value="NZ_SMLY01000087.1"/>
</dbReference>
<evidence type="ECO:0000256" key="2">
    <source>
        <dbReference type="ARBA" id="ARBA00023143"/>
    </source>
</evidence>
<name>A0A562TI17_9HYPH</name>
<dbReference type="NCBIfam" id="NF004669">
    <property type="entry name" value="PRK06008.1"/>
    <property type="match status" value="1"/>
</dbReference>
<comment type="function">
    <text evidence="3">Flagellin is the subunit protein which polymerizes to form the filaments of bacterial flagella.</text>
</comment>
<comment type="similarity">
    <text evidence="1 3">Belongs to the bacterial flagellin family.</text>
</comment>
<gene>
    <name evidence="6" type="ORF">JM93_00456</name>
</gene>
<evidence type="ECO:0000259" key="5">
    <source>
        <dbReference type="Pfam" id="PF00700"/>
    </source>
</evidence>
<comment type="subcellular location">
    <subcellularLocation>
        <location evidence="3">Secreted</location>
    </subcellularLocation>
    <subcellularLocation>
        <location evidence="3">Bacterial flagellum</location>
    </subcellularLocation>
</comment>
<keyword evidence="6" id="KW-0969">Cilium</keyword>
<evidence type="ECO:0000313" key="7">
    <source>
        <dbReference type="Proteomes" id="UP000320593"/>
    </source>
</evidence>
<dbReference type="InterPro" id="IPR001029">
    <property type="entry name" value="Flagellin_N"/>
</dbReference>
<evidence type="ECO:0000259" key="4">
    <source>
        <dbReference type="Pfam" id="PF00669"/>
    </source>
</evidence>
<dbReference type="Gene3D" id="1.20.1330.10">
    <property type="entry name" value="f41 fragment of flagellin, N-terminal domain"/>
    <property type="match status" value="1"/>
</dbReference>
<reference evidence="6 7" key="1">
    <citation type="submission" date="2019-07" db="EMBL/GenBank/DDBJ databases">
        <title>Genomic Encyclopedia of Archaeal and Bacterial Type Strains, Phase II (KMG-II): from individual species to whole genera.</title>
        <authorList>
            <person name="Goeker M."/>
        </authorList>
    </citation>
    <scope>NUCLEOTIDE SEQUENCE [LARGE SCALE GENOMIC DNA]</scope>
    <source>
        <strain evidence="6 7">ATCC BAA-252</strain>
    </source>
</reference>
<accession>A0A562TI17</accession>
<organism evidence="6 7">
    <name type="scientific">Roseibium hamelinense</name>
    <dbReference type="NCBI Taxonomy" id="150831"/>
    <lineage>
        <taxon>Bacteria</taxon>
        <taxon>Pseudomonadati</taxon>
        <taxon>Pseudomonadota</taxon>
        <taxon>Alphaproteobacteria</taxon>
        <taxon>Hyphomicrobiales</taxon>
        <taxon>Stappiaceae</taxon>
        <taxon>Roseibium</taxon>
    </lineage>
</organism>
<dbReference type="Pfam" id="PF00669">
    <property type="entry name" value="Flagellin_N"/>
    <property type="match status" value="1"/>
</dbReference>
<comment type="caution">
    <text evidence="6">The sequence shown here is derived from an EMBL/GenBank/DDBJ whole genome shotgun (WGS) entry which is preliminary data.</text>
</comment>